<feature type="transmembrane region" description="Helical" evidence="8">
    <location>
        <begin position="107"/>
        <end position="127"/>
    </location>
</feature>
<evidence type="ECO:0000256" key="6">
    <source>
        <dbReference type="ARBA" id="ARBA00022989"/>
    </source>
</evidence>
<sequence length="256" mass="27560">MADSFSLLPPALLIFAFCVTFIGGFVKGAVGFAMPLIMISGMGILIEPQLVVACIVLPILLGNGLQVLRSGLAPARQAIRDHWRYISLVCIMILISAQFLTSIPTNGMFVVLGVPVVGLCAVQLAGWRPSISASWRRPFEWMAGTLSGILGGLAGTWGPPTVLYLLALDTPRDRQMSIQGVIYGLGSVMLLLGHLKSGVLNGQTWPLSAAMVVPAMLGMWLGFKLGDRFDQDKFRRATLWVLIIAGLNLIRRGLMG</sequence>
<evidence type="ECO:0000256" key="3">
    <source>
        <dbReference type="ARBA" id="ARBA00022448"/>
    </source>
</evidence>
<dbReference type="Pfam" id="PF01925">
    <property type="entry name" value="TauE"/>
    <property type="match status" value="1"/>
</dbReference>
<evidence type="ECO:0000256" key="5">
    <source>
        <dbReference type="ARBA" id="ARBA00022692"/>
    </source>
</evidence>
<dbReference type="EMBL" id="CP150951">
    <property type="protein sequence ID" value="WZC50168.1"/>
    <property type="molecule type" value="Genomic_DNA"/>
</dbReference>
<dbReference type="PANTHER" id="PTHR30269">
    <property type="entry name" value="TRANSMEMBRANE PROTEIN YFCA"/>
    <property type="match status" value="1"/>
</dbReference>
<reference evidence="10" key="1">
    <citation type="submission" date="2024-04" db="EMBL/GenBank/DDBJ databases">
        <title>Phylogenomic analyses of a clade within the roseobacter group suggest taxonomic reassignments of species of the genera Aestuariivita, Citreicella, Loktanella, Nautella, Pelagibaca, Ruegeria, Thalassobius, Thiobacimonas and Tropicibacter, and the proposal o.</title>
        <authorList>
            <person name="Jeon C.O."/>
        </authorList>
    </citation>
    <scope>NUCLEOTIDE SEQUENCE [LARGE SCALE GENOMIC DNA]</scope>
    <source>
        <strain evidence="10">BS5-3</strain>
    </source>
</reference>
<dbReference type="InterPro" id="IPR002781">
    <property type="entry name" value="TM_pro_TauE-like"/>
</dbReference>
<evidence type="ECO:0000256" key="1">
    <source>
        <dbReference type="ARBA" id="ARBA00004651"/>
    </source>
</evidence>
<organism evidence="9 10">
    <name type="scientific">Yoonia phaeophyticola</name>
    <dbReference type="NCBI Taxonomy" id="3137369"/>
    <lineage>
        <taxon>Bacteria</taxon>
        <taxon>Pseudomonadati</taxon>
        <taxon>Pseudomonadota</taxon>
        <taxon>Alphaproteobacteria</taxon>
        <taxon>Rhodobacterales</taxon>
        <taxon>Paracoccaceae</taxon>
        <taxon>Yoonia</taxon>
    </lineage>
</organism>
<feature type="transmembrane region" description="Helical" evidence="8">
    <location>
        <begin position="177"/>
        <end position="195"/>
    </location>
</feature>
<dbReference type="PANTHER" id="PTHR30269:SF32">
    <property type="entry name" value="MEMBRANE TRANSPORTER PROTEIN-RELATED"/>
    <property type="match status" value="1"/>
</dbReference>
<keyword evidence="5 8" id="KW-0812">Transmembrane</keyword>
<keyword evidence="7 8" id="KW-0472">Membrane</keyword>
<protein>
    <recommendedName>
        <fullName evidence="8">Probable membrane transporter protein</fullName>
    </recommendedName>
</protein>
<feature type="transmembrane region" description="Helical" evidence="8">
    <location>
        <begin position="7"/>
        <end position="26"/>
    </location>
</feature>
<evidence type="ECO:0000313" key="9">
    <source>
        <dbReference type="EMBL" id="WZC50168.1"/>
    </source>
</evidence>
<dbReference type="Proteomes" id="UP001440612">
    <property type="component" value="Chromosome"/>
</dbReference>
<name>A0ABZ2V6I4_9RHOB</name>
<keyword evidence="6 8" id="KW-1133">Transmembrane helix</keyword>
<comment type="subcellular location">
    <subcellularLocation>
        <location evidence="1 8">Cell membrane</location>
        <topology evidence="1 8">Multi-pass membrane protein</topology>
    </subcellularLocation>
</comment>
<keyword evidence="3" id="KW-0813">Transport</keyword>
<evidence type="ECO:0000256" key="2">
    <source>
        <dbReference type="ARBA" id="ARBA00009142"/>
    </source>
</evidence>
<keyword evidence="10" id="KW-1185">Reference proteome</keyword>
<evidence type="ECO:0000256" key="8">
    <source>
        <dbReference type="RuleBase" id="RU363041"/>
    </source>
</evidence>
<evidence type="ECO:0000256" key="4">
    <source>
        <dbReference type="ARBA" id="ARBA00022475"/>
    </source>
</evidence>
<feature type="transmembrane region" description="Helical" evidence="8">
    <location>
        <begin position="139"/>
        <end position="157"/>
    </location>
</feature>
<comment type="similarity">
    <text evidence="2 8">Belongs to the 4-toluene sulfonate uptake permease (TSUP) (TC 2.A.102) family.</text>
</comment>
<evidence type="ECO:0000256" key="7">
    <source>
        <dbReference type="ARBA" id="ARBA00023136"/>
    </source>
</evidence>
<accession>A0ABZ2V6I4</accession>
<dbReference type="RefSeq" id="WP_341368277.1">
    <property type="nucleotide sequence ID" value="NZ_CP150951.2"/>
</dbReference>
<keyword evidence="4 8" id="KW-1003">Cell membrane</keyword>
<feature type="transmembrane region" description="Helical" evidence="8">
    <location>
        <begin position="82"/>
        <end position="101"/>
    </location>
</feature>
<feature type="transmembrane region" description="Helical" evidence="8">
    <location>
        <begin position="237"/>
        <end position="254"/>
    </location>
</feature>
<gene>
    <name evidence="9" type="ORF">AABB29_05885</name>
</gene>
<feature type="transmembrane region" description="Helical" evidence="8">
    <location>
        <begin position="32"/>
        <end position="61"/>
    </location>
</feature>
<feature type="transmembrane region" description="Helical" evidence="8">
    <location>
        <begin position="207"/>
        <end position="225"/>
    </location>
</feature>
<proteinExistence type="inferred from homology"/>
<dbReference type="InterPro" id="IPR052017">
    <property type="entry name" value="TSUP"/>
</dbReference>
<evidence type="ECO:0000313" key="10">
    <source>
        <dbReference type="Proteomes" id="UP001440612"/>
    </source>
</evidence>